<evidence type="ECO:0000313" key="3">
    <source>
        <dbReference type="Proteomes" id="UP001213000"/>
    </source>
</evidence>
<evidence type="ECO:0000313" key="2">
    <source>
        <dbReference type="EMBL" id="KAJ3565410.1"/>
    </source>
</evidence>
<dbReference type="AlphaFoldDB" id="A0AAD5VUB4"/>
<comment type="caution">
    <text evidence="2">The sequence shown here is derived from an EMBL/GenBank/DDBJ whole genome shotgun (WGS) entry which is preliminary data.</text>
</comment>
<dbReference type="Proteomes" id="UP001213000">
    <property type="component" value="Unassembled WGS sequence"/>
</dbReference>
<proteinExistence type="predicted"/>
<dbReference type="InterPro" id="IPR032675">
    <property type="entry name" value="LRR_dom_sf"/>
</dbReference>
<sequence length="540" mass="61410">MHHCLSIPEILSLICQEFSEDPEILWDIDDRKALVSLACTCRSWSEPALQVLWYSVDGIDKLFHSLAKDLWEKFHDEDPLVLNRPLSPEDMKVFRKNATWIRVFTERDDKNITLYRALFACGYSCLLPRLKALSWQIENPDLFPYLRLLISPSLRKLDAFFSDGSLVMEQLNLLEAIPLMFPPGISNLSLGSKKDYPDTQFPGLEPARKALVDVLHSWSNVTDLELDEVPLETLGCIVDMPNLTRLVFIAESDPLEYPPPEPNFRSPSLSEVRLKLPCPLLESITIDQTPVSTIHAMFKALARLQLRYLSLSLSEAGIDTLGGTEAFLNDLDKLIELHTLSEVSVSCHHRFERLPSVTSLLQFHQLRKVRLDALPFDLMADITISEVASSWPLLESLYNLSPTSGNPETSRTLLSLIPLAKGCQKLDSLFLRLNASDPSTQQTIRDNPNVTEGVQNRSLKTLLIQQSPISDSKLVASFLSSLFPGLERVVWTSYGNEEVKRHRQRWERVEKMLIKMKRERESRTCCDPNPSRGWRMLTSG</sequence>
<organism evidence="2 3">
    <name type="scientific">Leucocoprinus birnbaumii</name>
    <dbReference type="NCBI Taxonomy" id="56174"/>
    <lineage>
        <taxon>Eukaryota</taxon>
        <taxon>Fungi</taxon>
        <taxon>Dikarya</taxon>
        <taxon>Basidiomycota</taxon>
        <taxon>Agaricomycotina</taxon>
        <taxon>Agaricomycetes</taxon>
        <taxon>Agaricomycetidae</taxon>
        <taxon>Agaricales</taxon>
        <taxon>Agaricineae</taxon>
        <taxon>Agaricaceae</taxon>
        <taxon>Leucocoprinus</taxon>
    </lineage>
</organism>
<evidence type="ECO:0000256" key="1">
    <source>
        <dbReference type="SAM" id="MobiDB-lite"/>
    </source>
</evidence>
<feature type="region of interest" description="Disordered" evidence="1">
    <location>
        <begin position="521"/>
        <end position="540"/>
    </location>
</feature>
<keyword evidence="3" id="KW-1185">Reference proteome</keyword>
<dbReference type="Gene3D" id="3.80.10.10">
    <property type="entry name" value="Ribonuclease Inhibitor"/>
    <property type="match status" value="1"/>
</dbReference>
<reference evidence="2" key="1">
    <citation type="submission" date="2022-07" db="EMBL/GenBank/DDBJ databases">
        <title>Genome Sequence of Leucocoprinus birnbaumii.</title>
        <authorList>
            <person name="Buettner E."/>
        </authorList>
    </citation>
    <scope>NUCLEOTIDE SEQUENCE</scope>
    <source>
        <strain evidence="2">VT141</strain>
    </source>
</reference>
<name>A0AAD5VUB4_9AGAR</name>
<evidence type="ECO:0008006" key="4">
    <source>
        <dbReference type="Google" id="ProtNLM"/>
    </source>
</evidence>
<dbReference type="SUPFAM" id="SSF52047">
    <property type="entry name" value="RNI-like"/>
    <property type="match status" value="1"/>
</dbReference>
<gene>
    <name evidence="2" type="ORF">NP233_g7648</name>
</gene>
<protein>
    <recommendedName>
        <fullName evidence="4">F-box domain-containing protein</fullName>
    </recommendedName>
</protein>
<accession>A0AAD5VUB4</accession>
<dbReference type="EMBL" id="JANIEX010000573">
    <property type="protein sequence ID" value="KAJ3565410.1"/>
    <property type="molecule type" value="Genomic_DNA"/>
</dbReference>